<evidence type="ECO:0008006" key="3">
    <source>
        <dbReference type="Google" id="ProtNLM"/>
    </source>
</evidence>
<name>A0ABR2WXY7_9FUNG</name>
<gene>
    <name evidence="1" type="ORF">K7432_004678</name>
</gene>
<proteinExistence type="predicted"/>
<dbReference type="SUPFAM" id="SSF52047">
    <property type="entry name" value="RNI-like"/>
    <property type="match status" value="1"/>
</dbReference>
<dbReference type="Proteomes" id="UP001479436">
    <property type="component" value="Unassembled WGS sequence"/>
</dbReference>
<dbReference type="EMBL" id="JASJQH010000166">
    <property type="protein sequence ID" value="KAK9766329.1"/>
    <property type="molecule type" value="Genomic_DNA"/>
</dbReference>
<dbReference type="Gene3D" id="3.80.10.10">
    <property type="entry name" value="Ribonuclease Inhibitor"/>
    <property type="match status" value="1"/>
</dbReference>
<dbReference type="InterPro" id="IPR032675">
    <property type="entry name" value="LRR_dom_sf"/>
</dbReference>
<keyword evidence="2" id="KW-1185">Reference proteome</keyword>
<organism evidence="1 2">
    <name type="scientific">Basidiobolus ranarum</name>
    <dbReference type="NCBI Taxonomy" id="34480"/>
    <lineage>
        <taxon>Eukaryota</taxon>
        <taxon>Fungi</taxon>
        <taxon>Fungi incertae sedis</taxon>
        <taxon>Zoopagomycota</taxon>
        <taxon>Entomophthoromycotina</taxon>
        <taxon>Basidiobolomycetes</taxon>
        <taxon>Basidiobolales</taxon>
        <taxon>Basidiobolaceae</taxon>
        <taxon>Basidiobolus</taxon>
    </lineage>
</organism>
<evidence type="ECO:0000313" key="1">
    <source>
        <dbReference type="EMBL" id="KAK9766329.1"/>
    </source>
</evidence>
<evidence type="ECO:0000313" key="2">
    <source>
        <dbReference type="Proteomes" id="UP001479436"/>
    </source>
</evidence>
<accession>A0ABR2WXY7</accession>
<sequence length="508" mass="58218">MKPYLPLATRMSSLKRLEYCRVDQGPTLAAYDQDIVTIKDAIEFVKIHVETFGDTLTEIKIPDLSDLKCDENQLDVQIGDIIRTLERPSVIEVDGTYDFCKYMQGPTVEHLRVFRGPFMRLREEIPNWDSESLFQRCPKLEKVYFCPSGPDSFKWAVEKRDLLLDSYCSSSSTSEIKLPPLQEVYVVCKNFAALRIVKDIFYAFRNTIRNIIVVDKPYIEPSPEPLNWDWLLPNLAKIHLVFVDFTLFDFESLNLCPSLEELGLTSKYEDGSNSDIAEFGPVLRLPNLRSIVVFNRISHRFNLGSLKYSPLLESILLFETGSSLPIRPSNSLCWTWTWDWKLPRLKKLTLSGESAALFQFRLLNSCPLLEQLSLNIGEYHRTLTLNEILNTNTSTECVSQLVSSNEISPGCKYFYFGGFKISGVTLSALLQRYMSHATEIRLIGLEGLSSTDIIHATQRLPHVRCVRSTLTLTDADIEQNEMLLEESNEHGKVWRCGSVIYIMRYVLN</sequence>
<comment type="caution">
    <text evidence="1">The sequence shown here is derived from an EMBL/GenBank/DDBJ whole genome shotgun (WGS) entry which is preliminary data.</text>
</comment>
<protein>
    <recommendedName>
        <fullName evidence="3">FBD domain-containing protein</fullName>
    </recommendedName>
</protein>
<reference evidence="1 2" key="1">
    <citation type="submission" date="2023-04" db="EMBL/GenBank/DDBJ databases">
        <title>Genome of Basidiobolus ranarum AG-B5.</title>
        <authorList>
            <person name="Stajich J.E."/>
            <person name="Carter-House D."/>
            <person name="Gryganskyi A."/>
        </authorList>
    </citation>
    <scope>NUCLEOTIDE SEQUENCE [LARGE SCALE GENOMIC DNA]</scope>
    <source>
        <strain evidence="1 2">AG-B5</strain>
    </source>
</reference>